<dbReference type="SUPFAM" id="SSF54160">
    <property type="entry name" value="Chromo domain-like"/>
    <property type="match status" value="1"/>
</dbReference>
<feature type="region of interest" description="Disordered" evidence="1">
    <location>
        <begin position="107"/>
        <end position="150"/>
    </location>
</feature>
<keyword evidence="3" id="KW-1185">Reference proteome</keyword>
<feature type="compositionally biased region" description="Low complexity" evidence="1">
    <location>
        <begin position="120"/>
        <end position="143"/>
    </location>
</feature>
<comment type="caution">
    <text evidence="2">The sequence shown here is derived from an EMBL/GenBank/DDBJ whole genome shotgun (WGS) entry which is preliminary data.</text>
</comment>
<evidence type="ECO:0000313" key="3">
    <source>
        <dbReference type="Proteomes" id="UP001234178"/>
    </source>
</evidence>
<evidence type="ECO:0000256" key="1">
    <source>
        <dbReference type="SAM" id="MobiDB-lite"/>
    </source>
</evidence>
<proteinExistence type="predicted"/>
<accession>A0ABQ9Z3W3</accession>
<evidence type="ECO:0000313" key="2">
    <source>
        <dbReference type="EMBL" id="KAK4007520.1"/>
    </source>
</evidence>
<gene>
    <name evidence="2" type="ORF">OUZ56_012677</name>
</gene>
<name>A0ABQ9Z3W3_9CRUS</name>
<protein>
    <submittedName>
        <fullName evidence="2">Uncharacterized protein</fullName>
    </submittedName>
</protein>
<dbReference type="EMBL" id="JAOYFB010000002">
    <property type="protein sequence ID" value="KAK4007520.1"/>
    <property type="molecule type" value="Genomic_DNA"/>
</dbReference>
<dbReference type="Proteomes" id="UP001234178">
    <property type="component" value="Unassembled WGS sequence"/>
</dbReference>
<dbReference type="InterPro" id="IPR016197">
    <property type="entry name" value="Chromo-like_dom_sf"/>
</dbReference>
<reference evidence="2 3" key="1">
    <citation type="journal article" date="2023" name="Nucleic Acids Res.">
        <title>The hologenome of Daphnia magna reveals possible DNA methylation and microbiome-mediated evolution of the host genome.</title>
        <authorList>
            <person name="Chaturvedi A."/>
            <person name="Li X."/>
            <person name="Dhandapani V."/>
            <person name="Marshall H."/>
            <person name="Kissane S."/>
            <person name="Cuenca-Cambronero M."/>
            <person name="Asole G."/>
            <person name="Calvet F."/>
            <person name="Ruiz-Romero M."/>
            <person name="Marangio P."/>
            <person name="Guigo R."/>
            <person name="Rago D."/>
            <person name="Mirbahai L."/>
            <person name="Eastwood N."/>
            <person name="Colbourne J.K."/>
            <person name="Zhou J."/>
            <person name="Mallon E."/>
            <person name="Orsini L."/>
        </authorList>
    </citation>
    <scope>NUCLEOTIDE SEQUENCE [LARGE SCALE GENOMIC DNA]</scope>
    <source>
        <strain evidence="2">LRV0_1</strain>
    </source>
</reference>
<dbReference type="Gene3D" id="2.40.50.40">
    <property type="match status" value="1"/>
</dbReference>
<sequence>MPRNHQVQDFKVEFEEFEEEAVLDKRVMLLDNNRKKIQYLLKYVSYDNPEWTNWGNCTNCTSIIKQFLRDKRATAVNEARPDVVSESEVEPDGDALLYCEALKSSEGLHSDDADPAESTGSPAEESGPSAESAGPPAEESGPSDWAWVDF</sequence>
<organism evidence="2 3">
    <name type="scientific">Daphnia magna</name>
    <dbReference type="NCBI Taxonomy" id="35525"/>
    <lineage>
        <taxon>Eukaryota</taxon>
        <taxon>Metazoa</taxon>
        <taxon>Ecdysozoa</taxon>
        <taxon>Arthropoda</taxon>
        <taxon>Crustacea</taxon>
        <taxon>Branchiopoda</taxon>
        <taxon>Diplostraca</taxon>
        <taxon>Cladocera</taxon>
        <taxon>Anomopoda</taxon>
        <taxon>Daphniidae</taxon>
        <taxon>Daphnia</taxon>
    </lineage>
</organism>